<feature type="transmembrane region" description="Helical" evidence="1">
    <location>
        <begin position="209"/>
        <end position="228"/>
    </location>
</feature>
<accession>A0A1H7LTH7</accession>
<evidence type="ECO:0000313" key="3">
    <source>
        <dbReference type="Proteomes" id="UP000199283"/>
    </source>
</evidence>
<proteinExistence type="predicted"/>
<organism evidence="2 3">
    <name type="scientific">Jannaschia helgolandensis</name>
    <dbReference type="NCBI Taxonomy" id="188906"/>
    <lineage>
        <taxon>Bacteria</taxon>
        <taxon>Pseudomonadati</taxon>
        <taxon>Pseudomonadota</taxon>
        <taxon>Alphaproteobacteria</taxon>
        <taxon>Rhodobacterales</taxon>
        <taxon>Roseobacteraceae</taxon>
        <taxon>Jannaschia</taxon>
    </lineage>
</organism>
<keyword evidence="1" id="KW-0812">Transmembrane</keyword>
<feature type="transmembrane region" description="Helical" evidence="1">
    <location>
        <begin position="116"/>
        <end position="135"/>
    </location>
</feature>
<keyword evidence="3" id="KW-1185">Reference proteome</keyword>
<name>A0A1H7LTH7_9RHOB</name>
<dbReference type="Proteomes" id="UP000199283">
    <property type="component" value="Unassembled WGS sequence"/>
</dbReference>
<dbReference type="STRING" id="188906.SAMN04488526_1822"/>
<evidence type="ECO:0000256" key="1">
    <source>
        <dbReference type="SAM" id="Phobius"/>
    </source>
</evidence>
<protein>
    <submittedName>
        <fullName evidence="2">Uncharacterized protein</fullName>
    </submittedName>
</protein>
<feature type="transmembrane region" description="Helical" evidence="1">
    <location>
        <begin position="20"/>
        <end position="37"/>
    </location>
</feature>
<dbReference type="Pfam" id="PF20334">
    <property type="entry name" value="DUF6629"/>
    <property type="match status" value="1"/>
</dbReference>
<dbReference type="InterPro" id="IPR046737">
    <property type="entry name" value="DUF6629"/>
</dbReference>
<keyword evidence="1" id="KW-1133">Transmembrane helix</keyword>
<dbReference type="EMBL" id="FNZQ01000002">
    <property type="protein sequence ID" value="SEL02222.1"/>
    <property type="molecule type" value="Genomic_DNA"/>
</dbReference>
<reference evidence="2 3" key="1">
    <citation type="submission" date="2016-10" db="EMBL/GenBank/DDBJ databases">
        <authorList>
            <person name="de Groot N.N."/>
        </authorList>
    </citation>
    <scope>NUCLEOTIDE SEQUENCE [LARGE SCALE GENOMIC DNA]</scope>
    <source>
        <strain evidence="2 3">DSM 14858</strain>
    </source>
</reference>
<gene>
    <name evidence="2" type="ORF">SAMN04488526_1822</name>
</gene>
<feature type="transmembrane region" description="Helical" evidence="1">
    <location>
        <begin position="82"/>
        <end position="104"/>
    </location>
</feature>
<sequence length="241" mass="27047">MGDLCPSVGVVRFMCLSQSVSFTAGAFLVVGGGFALTKAWQINKRYLPVALMPLFAGLQQFMEGGVWWGVNTGDPGTTLWGAMGFIFFTWFMWPFWIPVASYVLEPSGSSRKPWMLAMSVAGLAFGLALYVPHLLNPDWVEVSVNRDSLAYEGTMILDYLMPRELTYVIYLFLIIAPPAISTYLHMRWFALTIVAVVVVDILFLRYAYISFFCLLAGLGTLHLIYIIMRNKCARECPMLFA</sequence>
<dbReference type="AlphaFoldDB" id="A0A1H7LTH7"/>
<evidence type="ECO:0000313" key="2">
    <source>
        <dbReference type="EMBL" id="SEL02222.1"/>
    </source>
</evidence>
<keyword evidence="1" id="KW-0472">Membrane</keyword>